<evidence type="ECO:0000313" key="2">
    <source>
        <dbReference type="EMBL" id="KAF2655185.1"/>
    </source>
</evidence>
<organism evidence="2 3">
    <name type="scientific">Lophiostoma macrostomum CBS 122681</name>
    <dbReference type="NCBI Taxonomy" id="1314788"/>
    <lineage>
        <taxon>Eukaryota</taxon>
        <taxon>Fungi</taxon>
        <taxon>Dikarya</taxon>
        <taxon>Ascomycota</taxon>
        <taxon>Pezizomycotina</taxon>
        <taxon>Dothideomycetes</taxon>
        <taxon>Pleosporomycetidae</taxon>
        <taxon>Pleosporales</taxon>
        <taxon>Lophiostomataceae</taxon>
        <taxon>Lophiostoma</taxon>
    </lineage>
</organism>
<evidence type="ECO:0000256" key="1">
    <source>
        <dbReference type="SAM" id="MobiDB-lite"/>
    </source>
</evidence>
<dbReference type="Proteomes" id="UP000799324">
    <property type="component" value="Unassembled WGS sequence"/>
</dbReference>
<feature type="compositionally biased region" description="Acidic residues" evidence="1">
    <location>
        <begin position="591"/>
        <end position="600"/>
    </location>
</feature>
<dbReference type="OrthoDB" id="5411773at2759"/>
<sequence length="600" mass="66703">MPALHFAPTSIMATLHAVNGSANSSVSLSVFQDQSSASLIRPTQSLSYEIANHAKAYLEANQYATGYAFLSTLLTTGVVASTEAQRYPALLAPAPQLAFAVSLIAYPPITTKAQSSNKVAGADAALRYLQNVQNTISPLDAIRRKAFVFPDERTRRRTMAQRQSASLSPGTPGRLDLLGGIAANGQSIWYRATDFWHIVGWAFNCSASHKKRWERWKLWLEVMLDYLEAEFEARVHLCNEAGTKSEEILMESLLWHYISSEPPESRTTRLRIIRAVLAMDTSHSGSSYPEIWEDETLEPTAPDKDTFLHEIDIENGQLGDFGRDDEDVVMQNAPSTTRSGTKSRPRGRRSVPTETQGNDEDIIEIGSVGEAVDRLGGIEALQLRRRLLTLLSRVAQMLPRQFTSLEDLVEVLAEELVRLPTMFLSPIVSMVALPEPLQIALNADLLRPLVKGELPDYISIRPTQSHMEDYFLPRRATAESYATNAKISLIVEQMFMYMMNAQALEATDRLRKAVENGCEARGSLYGTGRKKRGNATEESHAKFVLQSSTERLLGLLEVLEISKGKPPQPRQDTGRSMSLSFNSDLSSPPESDIEEEEDEE</sequence>
<dbReference type="AlphaFoldDB" id="A0A6A6T593"/>
<dbReference type="EMBL" id="MU004352">
    <property type="protein sequence ID" value="KAF2655185.1"/>
    <property type="molecule type" value="Genomic_DNA"/>
</dbReference>
<feature type="region of interest" description="Disordered" evidence="1">
    <location>
        <begin position="562"/>
        <end position="600"/>
    </location>
</feature>
<gene>
    <name evidence="2" type="ORF">K491DRAFT_758383</name>
</gene>
<accession>A0A6A6T593</accession>
<reference evidence="2" key="1">
    <citation type="journal article" date="2020" name="Stud. Mycol.">
        <title>101 Dothideomycetes genomes: a test case for predicting lifestyles and emergence of pathogens.</title>
        <authorList>
            <person name="Haridas S."/>
            <person name="Albert R."/>
            <person name="Binder M."/>
            <person name="Bloem J."/>
            <person name="Labutti K."/>
            <person name="Salamov A."/>
            <person name="Andreopoulos B."/>
            <person name="Baker S."/>
            <person name="Barry K."/>
            <person name="Bills G."/>
            <person name="Bluhm B."/>
            <person name="Cannon C."/>
            <person name="Castanera R."/>
            <person name="Culley D."/>
            <person name="Daum C."/>
            <person name="Ezra D."/>
            <person name="Gonzalez J."/>
            <person name="Henrissat B."/>
            <person name="Kuo A."/>
            <person name="Liang C."/>
            <person name="Lipzen A."/>
            <person name="Lutzoni F."/>
            <person name="Magnuson J."/>
            <person name="Mondo S."/>
            <person name="Nolan M."/>
            <person name="Ohm R."/>
            <person name="Pangilinan J."/>
            <person name="Park H.-J."/>
            <person name="Ramirez L."/>
            <person name="Alfaro M."/>
            <person name="Sun H."/>
            <person name="Tritt A."/>
            <person name="Yoshinaga Y."/>
            <person name="Zwiers L.-H."/>
            <person name="Turgeon B."/>
            <person name="Goodwin S."/>
            <person name="Spatafora J."/>
            <person name="Crous P."/>
            <person name="Grigoriev I."/>
        </authorList>
    </citation>
    <scope>NUCLEOTIDE SEQUENCE</scope>
    <source>
        <strain evidence="2">CBS 122681</strain>
    </source>
</reference>
<feature type="region of interest" description="Disordered" evidence="1">
    <location>
        <begin position="331"/>
        <end position="357"/>
    </location>
</feature>
<proteinExistence type="predicted"/>
<evidence type="ECO:0000313" key="3">
    <source>
        <dbReference type="Proteomes" id="UP000799324"/>
    </source>
</evidence>
<keyword evidence="3" id="KW-1185">Reference proteome</keyword>
<name>A0A6A6T593_9PLEO</name>
<protein>
    <submittedName>
        <fullName evidence="2">Uncharacterized protein</fullName>
    </submittedName>
</protein>
<feature type="compositionally biased region" description="Low complexity" evidence="1">
    <location>
        <begin position="576"/>
        <end position="590"/>
    </location>
</feature>